<dbReference type="AlphaFoldDB" id="A0A0C2RM29"/>
<evidence type="ECO:0000256" key="7">
    <source>
        <dbReference type="ARBA" id="ARBA00047942"/>
    </source>
</evidence>
<keyword evidence="3 10" id="KW-0489">Methyltransferase</keyword>
<evidence type="ECO:0000256" key="5">
    <source>
        <dbReference type="ARBA" id="ARBA00022691"/>
    </source>
</evidence>
<accession>A0A0C2RM29</accession>
<dbReference type="STRING" id="135826.KP77_34640"/>
<gene>
    <name evidence="10" type="ORF">KP77_34640</name>
</gene>
<dbReference type="RefSeq" id="WP_200889082.1">
    <property type="nucleotide sequence ID" value="NZ_JXRQ01000030.1"/>
</dbReference>
<reference evidence="10 11" key="1">
    <citation type="submission" date="2015-01" db="EMBL/GenBank/DDBJ databases">
        <title>Genome sequence of Jeotgalibacillus alimentarius.</title>
        <authorList>
            <person name="Goh K.M."/>
            <person name="Chan K.-G."/>
            <person name="Yaakop A.S."/>
            <person name="Ee R."/>
            <person name="Gan H.M."/>
            <person name="Chan C.S."/>
        </authorList>
    </citation>
    <scope>NUCLEOTIDE SEQUENCE [LARGE SCALE GENOMIC DNA]</scope>
    <source>
        <strain evidence="10 11">YKJ-13</strain>
    </source>
</reference>
<dbReference type="GO" id="GO:0043565">
    <property type="term" value="F:sequence-specific DNA binding"/>
    <property type="evidence" value="ECO:0007669"/>
    <property type="project" value="TreeGrafter"/>
</dbReference>
<keyword evidence="6" id="KW-0680">Restriction system</keyword>
<dbReference type="GO" id="GO:0009307">
    <property type="term" value="P:DNA restriction-modification system"/>
    <property type="evidence" value="ECO:0007669"/>
    <property type="project" value="UniProtKB-KW"/>
</dbReference>
<dbReference type="GO" id="GO:1904047">
    <property type="term" value="F:S-adenosyl-L-methionine binding"/>
    <property type="evidence" value="ECO:0007669"/>
    <property type="project" value="TreeGrafter"/>
</dbReference>
<dbReference type="EC" id="2.1.1.72" evidence="2"/>
<keyword evidence="5" id="KW-0949">S-adenosyl-L-methionine</keyword>
<comment type="similarity">
    <text evidence="1">Belongs to the N(4)/N(6)-methyltransferase family.</text>
</comment>
<dbReference type="PANTHER" id="PTHR30481:SF3">
    <property type="entry name" value="DNA ADENINE METHYLASE"/>
    <property type="match status" value="1"/>
</dbReference>
<comment type="caution">
    <text evidence="10">The sequence shown here is derived from an EMBL/GenBank/DDBJ whole genome shotgun (WGS) entry which is preliminary data.</text>
</comment>
<evidence type="ECO:0000256" key="4">
    <source>
        <dbReference type="ARBA" id="ARBA00022679"/>
    </source>
</evidence>
<organism evidence="10 11">
    <name type="scientific">Jeotgalibacillus alimentarius</name>
    <dbReference type="NCBI Taxonomy" id="135826"/>
    <lineage>
        <taxon>Bacteria</taxon>
        <taxon>Bacillati</taxon>
        <taxon>Bacillota</taxon>
        <taxon>Bacilli</taxon>
        <taxon>Bacillales</taxon>
        <taxon>Caryophanaceae</taxon>
        <taxon>Jeotgalibacillus</taxon>
    </lineage>
</organism>
<dbReference type="Gene3D" id="1.10.1020.10">
    <property type="entry name" value="Adenine-specific Methyltransferase, Domain 2"/>
    <property type="match status" value="1"/>
</dbReference>
<feature type="region of interest" description="Disordered" evidence="8">
    <location>
        <begin position="280"/>
        <end position="305"/>
    </location>
</feature>
<dbReference type="PANTHER" id="PTHR30481">
    <property type="entry name" value="DNA ADENINE METHYLASE"/>
    <property type="match status" value="1"/>
</dbReference>
<dbReference type="PATRIC" id="fig|135826.4.peg.3440"/>
<feature type="compositionally biased region" description="Basic and acidic residues" evidence="8">
    <location>
        <begin position="280"/>
        <end position="294"/>
    </location>
</feature>
<dbReference type="GO" id="GO:0032259">
    <property type="term" value="P:methylation"/>
    <property type="evidence" value="ECO:0007669"/>
    <property type="project" value="UniProtKB-KW"/>
</dbReference>
<dbReference type="REBASE" id="130532">
    <property type="entry name" value="M.JalJYORF34640P"/>
</dbReference>
<keyword evidence="11" id="KW-1185">Reference proteome</keyword>
<keyword evidence="4 10" id="KW-0808">Transferase</keyword>
<evidence type="ECO:0000313" key="10">
    <source>
        <dbReference type="EMBL" id="KIL42834.1"/>
    </source>
</evidence>
<comment type="catalytic activity">
    <reaction evidence="7">
        <text>a 2'-deoxyadenosine in DNA + S-adenosyl-L-methionine = an N(6)-methyl-2'-deoxyadenosine in DNA + S-adenosyl-L-homocysteine + H(+)</text>
        <dbReference type="Rhea" id="RHEA:15197"/>
        <dbReference type="Rhea" id="RHEA-COMP:12418"/>
        <dbReference type="Rhea" id="RHEA-COMP:12419"/>
        <dbReference type="ChEBI" id="CHEBI:15378"/>
        <dbReference type="ChEBI" id="CHEBI:57856"/>
        <dbReference type="ChEBI" id="CHEBI:59789"/>
        <dbReference type="ChEBI" id="CHEBI:90615"/>
        <dbReference type="ChEBI" id="CHEBI:90616"/>
        <dbReference type="EC" id="2.1.1.72"/>
    </reaction>
</comment>
<evidence type="ECO:0000259" key="9">
    <source>
        <dbReference type="Pfam" id="PF01555"/>
    </source>
</evidence>
<protein>
    <recommendedName>
        <fullName evidence="2">site-specific DNA-methyltransferase (adenine-specific)</fullName>
        <ecNumber evidence="2">2.1.1.72</ecNumber>
    </recommendedName>
</protein>
<dbReference type="GO" id="GO:0009007">
    <property type="term" value="F:site-specific DNA-methyltransferase (adenine-specific) activity"/>
    <property type="evidence" value="ECO:0007669"/>
    <property type="project" value="UniProtKB-EC"/>
</dbReference>
<sequence>MHSLINLEVNKVYLEDCLEGMKKIQDNTVDIVIADPPYNLSKGGSWSWNNSVKLPGLGGQWNKVMQEWDDMPITEYFSFTLQWLTEVKRIVKPTGSIWIHGTYHNIGIINFALQMLEVEIINEVIWFKRNSFPNLSGRRLTASHETILWSHTGGPKNREYHFNYEMSKNHDYEGDLIKQPFKQMRTVWDIPNNKKKEELMFGKHPTQKTEKVVDRMIRISAKPGDLLLSPFSGAGTECVVAKKLGLNYIGFETEEEFLEISNKRLNNIEFGQMEMKEFSEVSSKKKNDKNKNFNEDNISNDSKIDSPEIEIEKEAHQLNLELPETEIESNTIENVINNKSESSIDIKNITDIPVLQSILNENKKKQPIPSILKWTGSKRKQANQIFNHFPKEYNRYIEPFVGGGALLYLAADDNSIANDIYKPLIEFWELVKNKPDYLVDYYNREWINLQQSFPDYYYDVRDRFNKNPNGLDLSFLTRTCVNGIVRFNKEGGFNNSIHLSRKGMKPQNFQSIVYKWHKKIKNVTFTNKDYREILKETKSGDLVYLDPPYAGSNNRYISDLDIDSFFEELEKLNTKGVKWILSFDGKRGDTDLQYPVPEELYLNKELLSNGKSTLNQVLNGQSLDVLETLYKNY</sequence>
<dbReference type="GO" id="GO:0008170">
    <property type="term" value="F:N-methyltransferase activity"/>
    <property type="evidence" value="ECO:0007669"/>
    <property type="project" value="InterPro"/>
</dbReference>
<dbReference type="InterPro" id="IPR029063">
    <property type="entry name" value="SAM-dependent_MTases_sf"/>
</dbReference>
<dbReference type="EMBL" id="JXRQ01000030">
    <property type="protein sequence ID" value="KIL42834.1"/>
    <property type="molecule type" value="Genomic_DNA"/>
</dbReference>
<dbReference type="InterPro" id="IPR002941">
    <property type="entry name" value="DNA_methylase_N4/N6"/>
</dbReference>
<dbReference type="Gene3D" id="3.40.50.150">
    <property type="entry name" value="Vaccinia Virus protein VP39"/>
    <property type="match status" value="2"/>
</dbReference>
<evidence type="ECO:0000256" key="3">
    <source>
        <dbReference type="ARBA" id="ARBA00022603"/>
    </source>
</evidence>
<evidence type="ECO:0000256" key="2">
    <source>
        <dbReference type="ARBA" id="ARBA00011900"/>
    </source>
</evidence>
<feature type="domain" description="DNA methylase N-4/N-6" evidence="9">
    <location>
        <begin position="29"/>
        <end position="263"/>
    </location>
</feature>
<evidence type="ECO:0000256" key="8">
    <source>
        <dbReference type="SAM" id="MobiDB-lite"/>
    </source>
</evidence>
<dbReference type="InterPro" id="IPR001091">
    <property type="entry name" value="RM_Methyltransferase"/>
</dbReference>
<dbReference type="PROSITE" id="PS00092">
    <property type="entry name" value="N6_MTASE"/>
    <property type="match status" value="2"/>
</dbReference>
<dbReference type="PRINTS" id="PR00508">
    <property type="entry name" value="S21N4MTFRASE"/>
</dbReference>
<dbReference type="InterPro" id="IPR012327">
    <property type="entry name" value="MeTrfase_D12"/>
</dbReference>
<dbReference type="SUPFAM" id="SSF53335">
    <property type="entry name" value="S-adenosyl-L-methionine-dependent methyltransferases"/>
    <property type="match status" value="2"/>
</dbReference>
<proteinExistence type="inferred from homology"/>
<evidence type="ECO:0000256" key="6">
    <source>
        <dbReference type="ARBA" id="ARBA00022747"/>
    </source>
</evidence>
<dbReference type="Pfam" id="PF02086">
    <property type="entry name" value="MethyltransfD12"/>
    <property type="match status" value="1"/>
</dbReference>
<dbReference type="InterPro" id="IPR002052">
    <property type="entry name" value="DNA_methylase_N6_adenine_CS"/>
</dbReference>
<name>A0A0C2RM29_9BACL</name>
<dbReference type="GO" id="GO:0006298">
    <property type="term" value="P:mismatch repair"/>
    <property type="evidence" value="ECO:0007669"/>
    <property type="project" value="TreeGrafter"/>
</dbReference>
<dbReference type="InterPro" id="IPR023095">
    <property type="entry name" value="Ade_MeTrfase_dom_2"/>
</dbReference>
<dbReference type="Proteomes" id="UP000031950">
    <property type="component" value="Unassembled WGS sequence"/>
</dbReference>
<evidence type="ECO:0000256" key="1">
    <source>
        <dbReference type="ARBA" id="ARBA00006594"/>
    </source>
</evidence>
<dbReference type="Pfam" id="PF01555">
    <property type="entry name" value="N6_N4_Mtase"/>
    <property type="match status" value="1"/>
</dbReference>
<evidence type="ECO:0000313" key="11">
    <source>
        <dbReference type="Proteomes" id="UP000031950"/>
    </source>
</evidence>
<dbReference type="NCBIfam" id="TIGR00571">
    <property type="entry name" value="dam"/>
    <property type="match status" value="1"/>
</dbReference>